<proteinExistence type="predicted"/>
<dbReference type="PROSITE" id="PS00397">
    <property type="entry name" value="RECOMBINASES_1"/>
    <property type="match status" value="1"/>
</dbReference>
<dbReference type="InterPro" id="IPR006118">
    <property type="entry name" value="Recombinase_CS"/>
</dbReference>
<keyword evidence="3" id="KW-0238">DNA-binding</keyword>
<accession>A0A8S5UNF8</accession>
<evidence type="ECO:0000259" key="7">
    <source>
        <dbReference type="PROSITE" id="PS51736"/>
    </source>
</evidence>
<keyword evidence="4" id="KW-0233">DNA recombination</keyword>
<dbReference type="CDD" id="cd03768">
    <property type="entry name" value="SR_ResInv"/>
    <property type="match status" value="1"/>
</dbReference>
<dbReference type="PANTHER" id="PTHR30461">
    <property type="entry name" value="DNA-INVERTASE FROM LAMBDOID PROPHAGE"/>
    <property type="match status" value="1"/>
</dbReference>
<sequence length="304" mass="34910">MTVYGYLRVSTDKQDCDNQKIGVEALAKRRGLVVDKWIEDDGVSGTKEPEKRALGGVLKKLKKDDVILCSELSRLGRKLFMIMRILEHAMTIGAHIFTEKENYELGDNVQSKVLAFAFGLVAELEREMISKRTKEALAAKKARGEKLGRALGAKNKIHKYDGFSLEKFERDYQKTYSLKYCLGKQNLSTSYFYGGGFNETLRAKIKEMIEKHNKDKPIGIYCVNTKHFQKNVLKAFGTTEIKPIVRLSDFKVYKSIRSLWYDNFSKELNPTIYNLKKLAESIESGDEFHGKFFENKDFYDGKTD</sequence>
<evidence type="ECO:0000256" key="1">
    <source>
        <dbReference type="ARBA" id="ARBA00022908"/>
    </source>
</evidence>
<dbReference type="Gene3D" id="3.40.50.1390">
    <property type="entry name" value="Resolvase, N-terminal catalytic domain"/>
    <property type="match status" value="1"/>
</dbReference>
<keyword evidence="1" id="KW-0229">DNA integration</keyword>
<evidence type="ECO:0000256" key="2">
    <source>
        <dbReference type="ARBA" id="ARBA00023100"/>
    </source>
</evidence>
<keyword evidence="2" id="KW-0230">DNA invertase</keyword>
<dbReference type="SUPFAM" id="SSF53041">
    <property type="entry name" value="Resolvase-like"/>
    <property type="match status" value="1"/>
</dbReference>
<evidence type="ECO:0000256" key="3">
    <source>
        <dbReference type="ARBA" id="ARBA00023125"/>
    </source>
</evidence>
<dbReference type="GO" id="GO:0003677">
    <property type="term" value="F:DNA binding"/>
    <property type="evidence" value="ECO:0007669"/>
    <property type="project" value="UniProtKB-KW"/>
</dbReference>
<feature type="active site" description="O-(5'-phospho-DNA)-serine intermediate" evidence="5 6">
    <location>
        <position position="10"/>
    </location>
</feature>
<dbReference type="EMBL" id="BK016112">
    <property type="protein sequence ID" value="DAF95946.1"/>
    <property type="molecule type" value="Genomic_DNA"/>
</dbReference>
<dbReference type="GO" id="GO:0015074">
    <property type="term" value="P:DNA integration"/>
    <property type="evidence" value="ECO:0007669"/>
    <property type="project" value="UniProtKB-KW"/>
</dbReference>
<dbReference type="InterPro" id="IPR006119">
    <property type="entry name" value="Resolv_N"/>
</dbReference>
<feature type="domain" description="Resolvase/invertase-type recombinase catalytic" evidence="7">
    <location>
        <begin position="2"/>
        <end position="144"/>
    </location>
</feature>
<dbReference type="Pfam" id="PF00239">
    <property type="entry name" value="Resolvase"/>
    <property type="match status" value="1"/>
</dbReference>
<name>A0A8S5UNF8_9CAUD</name>
<evidence type="ECO:0000256" key="6">
    <source>
        <dbReference type="PROSITE-ProRule" id="PRU10137"/>
    </source>
</evidence>
<dbReference type="InterPro" id="IPR036162">
    <property type="entry name" value="Resolvase-like_N_sf"/>
</dbReference>
<evidence type="ECO:0000256" key="4">
    <source>
        <dbReference type="ARBA" id="ARBA00023172"/>
    </source>
</evidence>
<dbReference type="SMART" id="SM00857">
    <property type="entry name" value="Resolvase"/>
    <property type="match status" value="1"/>
</dbReference>
<dbReference type="PANTHER" id="PTHR30461:SF19">
    <property type="entry name" value="SITE-SPECIFIC RECOMBINASE RESOLVASE FAMILY"/>
    <property type="match status" value="1"/>
</dbReference>
<dbReference type="PROSITE" id="PS51736">
    <property type="entry name" value="RECOMBINASES_3"/>
    <property type="match status" value="1"/>
</dbReference>
<reference evidence="8" key="1">
    <citation type="journal article" date="2021" name="Proc. Natl. Acad. Sci. U.S.A.">
        <title>A Catalog of Tens of Thousands of Viruses from Human Metagenomes Reveals Hidden Associations with Chronic Diseases.</title>
        <authorList>
            <person name="Tisza M.J."/>
            <person name="Buck C.B."/>
        </authorList>
    </citation>
    <scope>NUCLEOTIDE SEQUENCE</scope>
    <source>
        <strain evidence="8">CtwVB15</strain>
    </source>
</reference>
<dbReference type="GO" id="GO:0000150">
    <property type="term" value="F:DNA strand exchange activity"/>
    <property type="evidence" value="ECO:0007669"/>
    <property type="project" value="UniProtKB-KW"/>
</dbReference>
<dbReference type="InterPro" id="IPR050639">
    <property type="entry name" value="SSR_resolvase"/>
</dbReference>
<evidence type="ECO:0000256" key="5">
    <source>
        <dbReference type="PIRSR" id="PIRSR606118-50"/>
    </source>
</evidence>
<evidence type="ECO:0000313" key="8">
    <source>
        <dbReference type="EMBL" id="DAF95946.1"/>
    </source>
</evidence>
<protein>
    <submittedName>
        <fullName evidence="8">Integrase</fullName>
    </submittedName>
</protein>
<organism evidence="8">
    <name type="scientific">Myoviridae sp. ctwVB15</name>
    <dbReference type="NCBI Taxonomy" id="2825208"/>
    <lineage>
        <taxon>Viruses</taxon>
        <taxon>Duplodnaviria</taxon>
        <taxon>Heunggongvirae</taxon>
        <taxon>Uroviricota</taxon>
        <taxon>Caudoviricetes</taxon>
    </lineage>
</organism>